<name>A0A139JU64_BACT4</name>
<gene>
    <name evidence="1" type="ORF">GAN59_13115</name>
</gene>
<reference evidence="1 2" key="1">
    <citation type="journal article" date="2019" name="Nat. Med.">
        <title>A library of human gut bacterial isolates paired with longitudinal multiomics data enables mechanistic microbiome research.</title>
        <authorList>
            <person name="Poyet M."/>
            <person name="Groussin M."/>
            <person name="Gibbons S.M."/>
            <person name="Avila-Pacheco J."/>
            <person name="Jiang X."/>
            <person name="Kearney S.M."/>
            <person name="Perrotta A.R."/>
            <person name="Berdy B."/>
            <person name="Zhao S."/>
            <person name="Lieberman T.D."/>
            <person name="Swanson P.K."/>
            <person name="Smith M."/>
            <person name="Roesemann S."/>
            <person name="Alexander J.E."/>
            <person name="Rich S.A."/>
            <person name="Livny J."/>
            <person name="Vlamakis H."/>
            <person name="Clish C."/>
            <person name="Bullock K."/>
            <person name="Deik A."/>
            <person name="Scott J."/>
            <person name="Pierce K.A."/>
            <person name="Xavier R.J."/>
            <person name="Alm E.J."/>
        </authorList>
    </citation>
    <scope>NUCLEOTIDE SEQUENCE [LARGE SCALE GENOMIC DNA]</scope>
    <source>
        <strain evidence="1 2">BIOML-A156</strain>
    </source>
</reference>
<dbReference type="EMBL" id="WCRS01000008">
    <property type="protein sequence ID" value="KAB4473310.1"/>
    <property type="molecule type" value="Genomic_DNA"/>
</dbReference>
<dbReference type="AlphaFoldDB" id="A0A139JU64"/>
<dbReference type="Proteomes" id="UP000488521">
    <property type="component" value="Unassembled WGS sequence"/>
</dbReference>
<proteinExistence type="predicted"/>
<evidence type="ECO:0000313" key="2">
    <source>
        <dbReference type="Proteomes" id="UP000488521"/>
    </source>
</evidence>
<protein>
    <submittedName>
        <fullName evidence="1">Uncharacterized protein</fullName>
    </submittedName>
</protein>
<comment type="caution">
    <text evidence="1">The sequence shown here is derived from an EMBL/GenBank/DDBJ whole genome shotgun (WGS) entry which is preliminary data.</text>
</comment>
<organism evidence="1 2">
    <name type="scientific">Bacteroides thetaiotaomicron</name>
    <dbReference type="NCBI Taxonomy" id="818"/>
    <lineage>
        <taxon>Bacteria</taxon>
        <taxon>Pseudomonadati</taxon>
        <taxon>Bacteroidota</taxon>
        <taxon>Bacteroidia</taxon>
        <taxon>Bacteroidales</taxon>
        <taxon>Bacteroidaceae</taxon>
        <taxon>Bacteroides</taxon>
    </lineage>
</organism>
<evidence type="ECO:0000313" key="1">
    <source>
        <dbReference type="EMBL" id="KAB4473310.1"/>
    </source>
</evidence>
<sequence>MAILTVKQLDTNKVKDLVYGLENFEKDKTVRAGLYAGGSILQRGGVMRLKSRMKSPYGHKGNLIKAFRVRVKRKKLGVLSGFGYPIGNHSWLLDQGTGIRRTKNYARRGHGPALRYWEDTRAEDGSKAMNAVMDGIERAVERMKNGKS</sequence>
<accession>A0A139JU64</accession>
<dbReference type="RefSeq" id="WP_061474278.1">
    <property type="nucleotide sequence ID" value="NZ_BAABZI010000001.1"/>
</dbReference>